<evidence type="ECO:0000313" key="11">
    <source>
        <dbReference type="Proteomes" id="UP000005203"/>
    </source>
</evidence>
<evidence type="ECO:0000256" key="1">
    <source>
        <dbReference type="ARBA" id="ARBA00004141"/>
    </source>
</evidence>
<comment type="similarity">
    <text evidence="9">Belongs to the insect chemoreceptor superfamily. Heteromeric odorant receptor channel (TC 1.A.69) family.</text>
</comment>
<dbReference type="GO" id="GO:0007165">
    <property type="term" value="P:signal transduction"/>
    <property type="evidence" value="ECO:0007669"/>
    <property type="project" value="UniProtKB-KW"/>
</dbReference>
<dbReference type="GO" id="GO:0005549">
    <property type="term" value="F:odorant binding"/>
    <property type="evidence" value="ECO:0007669"/>
    <property type="project" value="InterPro"/>
</dbReference>
<dbReference type="PANTHER" id="PTHR21137:SF42">
    <property type="entry name" value="ODORANT RECEPTOR 83A"/>
    <property type="match status" value="1"/>
</dbReference>
<dbReference type="RefSeq" id="XP_026300764.1">
    <property type="nucleotide sequence ID" value="XM_026444979.1"/>
</dbReference>
<evidence type="ECO:0000256" key="8">
    <source>
        <dbReference type="ARBA" id="ARBA00023224"/>
    </source>
</evidence>
<evidence type="ECO:0000256" key="6">
    <source>
        <dbReference type="ARBA" id="ARBA00023136"/>
    </source>
</evidence>
<dbReference type="Pfam" id="PF02949">
    <property type="entry name" value="7tm_6"/>
    <property type="match status" value="1"/>
</dbReference>
<evidence type="ECO:0000256" key="2">
    <source>
        <dbReference type="ARBA" id="ARBA00022606"/>
    </source>
</evidence>
<gene>
    <name evidence="12" type="primary">LOC100576734</name>
</gene>
<keyword evidence="4 9" id="KW-0552">Olfaction</keyword>
<dbReference type="InterPro" id="IPR004117">
    <property type="entry name" value="7tm6_olfct_rcpt"/>
</dbReference>
<dbReference type="AlphaFoldDB" id="A0A7M7MTI2"/>
<organism evidence="10">
    <name type="scientific">Apis mellifera</name>
    <name type="common">Honeybee</name>
    <dbReference type="NCBI Taxonomy" id="7460"/>
    <lineage>
        <taxon>Eukaryota</taxon>
        <taxon>Metazoa</taxon>
        <taxon>Ecdysozoa</taxon>
        <taxon>Arthropoda</taxon>
        <taxon>Hexapoda</taxon>
        <taxon>Insecta</taxon>
        <taxon>Pterygota</taxon>
        <taxon>Neoptera</taxon>
        <taxon>Endopterygota</taxon>
        <taxon>Hymenoptera</taxon>
        <taxon>Apocrita</taxon>
        <taxon>Aculeata</taxon>
        <taxon>Apoidea</taxon>
        <taxon>Anthophila</taxon>
        <taxon>Apidae</taxon>
        <taxon>Apis</taxon>
    </lineage>
</organism>
<accession>A0A8B8HD72</accession>
<dbReference type="KEGG" id="ame:100576734"/>
<feature type="transmembrane region" description="Helical" evidence="9">
    <location>
        <begin position="126"/>
        <end position="152"/>
    </location>
</feature>
<evidence type="ECO:0000256" key="9">
    <source>
        <dbReference type="RuleBase" id="RU351113"/>
    </source>
</evidence>
<protein>
    <recommendedName>
        <fullName evidence="9">Odorant receptor</fullName>
    </recommendedName>
</protein>
<accession>A0A7M7MTI2</accession>
<keyword evidence="2 9" id="KW-0716">Sensory transduction</keyword>
<evidence type="ECO:0000256" key="5">
    <source>
        <dbReference type="ARBA" id="ARBA00022989"/>
    </source>
</evidence>
<name>A0A7M7MTI2_APIME</name>
<sequence>MKKPFNKSIDYYILPNKIFCSIAGMWPIDEKSSIFSKIFAYVRLIFGLIIVNSFFIPQIIIIVMNWKNIKIIAGIGCVLTTITQVLFKMIYLIARREKTYSLYYKIRNLWNSSNDSKERPYEEFAYWARIFSIIFYSSCMCNVFTFSIAAAIDYFKFEYNANNTENNRHLPFIVWYGTDISASPSFEIVFFYQIISSSICASVISGLDTSLMTIILHVSGQFKLINIWINNIGIEINCNPNYMRKLKVDLIKCIRHHQQLIHVVNNVNNLFTPIIFIQLLTSGIEICLSGYAVLDNNSANADLLKFISYFISMGIQLLLWCWPGEILIQESQEIGHVIYLNIPWYNLPPIYQKYLYFMIVRSQQYCRITALTFQTLSICTLSNVFNTSVSYFTLLRQMQQ</sequence>
<comment type="subcellular location">
    <subcellularLocation>
        <location evidence="9">Cell membrane</location>
        <topology evidence="9">Multi-pass membrane protein</topology>
    </subcellularLocation>
    <subcellularLocation>
        <location evidence="1">Membrane</location>
        <topology evidence="1">Multi-pass membrane protein</topology>
    </subcellularLocation>
</comment>
<evidence type="ECO:0000313" key="12">
    <source>
        <dbReference type="RefSeq" id="XP_026300764.1"/>
    </source>
</evidence>
<proteinExistence type="inferred from homology"/>
<reference evidence="12" key="2">
    <citation type="submission" date="2025-04" db="UniProtKB">
        <authorList>
            <consortium name="RefSeq"/>
        </authorList>
    </citation>
    <scope>IDENTIFICATION</scope>
    <source>
        <strain evidence="12">DH4</strain>
        <tissue evidence="12">Whole body</tissue>
    </source>
</reference>
<dbReference type="GO" id="GO:0005886">
    <property type="term" value="C:plasma membrane"/>
    <property type="evidence" value="ECO:0007669"/>
    <property type="project" value="UniProtKB-SubCell"/>
</dbReference>
<dbReference type="OMA" id="MTIILHV"/>
<keyword evidence="6 9" id="KW-0472">Membrane</keyword>
<dbReference type="PANTHER" id="PTHR21137">
    <property type="entry name" value="ODORANT RECEPTOR"/>
    <property type="match status" value="1"/>
</dbReference>
<evidence type="ECO:0000313" key="10">
    <source>
        <dbReference type="EnsemblMetazoa" id="XP_026300764"/>
    </source>
</evidence>
<feature type="transmembrane region" description="Helical" evidence="9">
    <location>
        <begin position="40"/>
        <end position="64"/>
    </location>
</feature>
<keyword evidence="5 9" id="KW-1133">Transmembrane helix</keyword>
<dbReference type="GO" id="GO:0004984">
    <property type="term" value="F:olfactory receptor activity"/>
    <property type="evidence" value="ECO:0007669"/>
    <property type="project" value="InterPro"/>
</dbReference>
<feature type="transmembrane region" description="Helical" evidence="9">
    <location>
        <begin position="306"/>
        <end position="322"/>
    </location>
</feature>
<keyword evidence="7 9" id="KW-0675">Receptor</keyword>
<feature type="transmembrane region" description="Helical" evidence="9">
    <location>
        <begin position="270"/>
        <end position="294"/>
    </location>
</feature>
<keyword evidence="11" id="KW-1185">Reference proteome</keyword>
<dbReference type="EnsemblMetazoa" id="XM_026444979">
    <property type="protein sequence ID" value="XP_026300764"/>
    <property type="gene ID" value="LOC100576734"/>
</dbReference>
<keyword evidence="8 9" id="KW-0807">Transducer</keyword>
<dbReference type="Proteomes" id="UP000005203">
    <property type="component" value="Linkage group LG14"/>
</dbReference>
<dbReference type="GeneID" id="100576734"/>
<comment type="caution">
    <text evidence="9">Lacks conserved residue(s) required for the propagation of feature annotation.</text>
</comment>
<dbReference type="OrthoDB" id="6614360at2759"/>
<feature type="transmembrane region" description="Helical" evidence="9">
    <location>
        <begin position="71"/>
        <end position="94"/>
    </location>
</feature>
<evidence type="ECO:0000256" key="3">
    <source>
        <dbReference type="ARBA" id="ARBA00022692"/>
    </source>
</evidence>
<keyword evidence="3 9" id="KW-0812">Transmembrane</keyword>
<reference evidence="10" key="1">
    <citation type="submission" date="2021-01" db="UniProtKB">
        <authorList>
            <consortium name="EnsemblMetazoa"/>
        </authorList>
    </citation>
    <scope>IDENTIFICATION</scope>
    <source>
        <strain evidence="10">DH4</strain>
    </source>
</reference>
<evidence type="ECO:0000256" key="4">
    <source>
        <dbReference type="ARBA" id="ARBA00022725"/>
    </source>
</evidence>
<evidence type="ECO:0000256" key="7">
    <source>
        <dbReference type="ARBA" id="ARBA00023170"/>
    </source>
</evidence>